<gene>
    <name evidence="9" type="ORF">P879_05039</name>
</gene>
<feature type="compositionally biased region" description="Basic and acidic residues" evidence="6">
    <location>
        <begin position="152"/>
        <end position="163"/>
    </location>
</feature>
<dbReference type="EC" id="4.6.1.16" evidence="2"/>
<evidence type="ECO:0000259" key="7">
    <source>
        <dbReference type="Pfam" id="PF01974"/>
    </source>
</evidence>
<feature type="region of interest" description="Disordered" evidence="6">
    <location>
        <begin position="147"/>
        <end position="169"/>
    </location>
</feature>
<keyword evidence="3" id="KW-0819">tRNA processing</keyword>
<dbReference type="GO" id="GO:0003676">
    <property type="term" value="F:nucleic acid binding"/>
    <property type="evidence" value="ECO:0007669"/>
    <property type="project" value="InterPro"/>
</dbReference>
<dbReference type="CDD" id="cd22363">
    <property type="entry name" value="tRNA-intron_lyase_C"/>
    <property type="match status" value="1"/>
</dbReference>
<dbReference type="PANTHER" id="PTHR13070">
    <property type="entry name" value="TRNA-SPLICING ENDONUCLEASE SUBUNIT SEN34-RELATED"/>
    <property type="match status" value="1"/>
</dbReference>
<feature type="region of interest" description="Disordered" evidence="6">
    <location>
        <begin position="229"/>
        <end position="254"/>
    </location>
</feature>
<dbReference type="InterPro" id="IPR059049">
    <property type="entry name" value="TSEN34_N"/>
</dbReference>
<dbReference type="Proteomes" id="UP000699462">
    <property type="component" value="Unassembled WGS sequence"/>
</dbReference>
<comment type="catalytic activity">
    <reaction evidence="5">
        <text>pretRNA = a 3'-half-tRNA molecule with a 5'-OH end + a 5'-half-tRNA molecule with a 2',3'-cyclic phosphate end + an intron with a 2',3'-cyclic phosphate and a 5'-hydroxyl terminus.</text>
        <dbReference type="EC" id="4.6.1.16"/>
    </reaction>
</comment>
<reference evidence="9 10" key="1">
    <citation type="submission" date="2019-07" db="EMBL/GenBank/DDBJ databases">
        <title>Annotation for the trematode Paragonimus westermani.</title>
        <authorList>
            <person name="Choi Y.-J."/>
        </authorList>
    </citation>
    <scope>NUCLEOTIDE SEQUENCE [LARGE SCALE GENOMIC DNA]</scope>
    <source>
        <strain evidence="9">180907_Pwestermani</strain>
    </source>
</reference>
<dbReference type="GO" id="GO:0000213">
    <property type="term" value="F:tRNA-intron lyase activity"/>
    <property type="evidence" value="ECO:0007669"/>
    <property type="project" value="UniProtKB-EC"/>
</dbReference>
<feature type="domain" description="TSEN34 N-terminal" evidence="8">
    <location>
        <begin position="21"/>
        <end position="86"/>
    </location>
</feature>
<evidence type="ECO:0000256" key="1">
    <source>
        <dbReference type="ARBA" id="ARBA00008078"/>
    </source>
</evidence>
<dbReference type="GO" id="GO:0000379">
    <property type="term" value="P:tRNA-type intron splice site recognition and cleavage"/>
    <property type="evidence" value="ECO:0007669"/>
    <property type="project" value="TreeGrafter"/>
</dbReference>
<comment type="similarity">
    <text evidence="1">Belongs to the tRNA-intron endonuclease family.</text>
</comment>
<feature type="domain" description="tRNA intron endonuclease catalytic" evidence="7">
    <location>
        <begin position="316"/>
        <end position="396"/>
    </location>
</feature>
<keyword evidence="10" id="KW-1185">Reference proteome</keyword>
<evidence type="ECO:0000256" key="3">
    <source>
        <dbReference type="ARBA" id="ARBA00022694"/>
    </source>
</evidence>
<dbReference type="SUPFAM" id="SSF53032">
    <property type="entry name" value="tRNA-intron endonuclease catalytic domain-like"/>
    <property type="match status" value="1"/>
</dbReference>
<organism evidence="9 10">
    <name type="scientific">Paragonimus westermani</name>
    <dbReference type="NCBI Taxonomy" id="34504"/>
    <lineage>
        <taxon>Eukaryota</taxon>
        <taxon>Metazoa</taxon>
        <taxon>Spiralia</taxon>
        <taxon>Lophotrochozoa</taxon>
        <taxon>Platyhelminthes</taxon>
        <taxon>Trematoda</taxon>
        <taxon>Digenea</taxon>
        <taxon>Plagiorchiida</taxon>
        <taxon>Troglotremata</taxon>
        <taxon>Troglotrematidae</taxon>
        <taxon>Paragonimus</taxon>
    </lineage>
</organism>
<dbReference type="Gene3D" id="3.40.1350.10">
    <property type="match status" value="1"/>
</dbReference>
<keyword evidence="4" id="KW-0456">Lyase</keyword>
<dbReference type="PANTHER" id="PTHR13070:SF0">
    <property type="entry name" value="TRNA-SPLICING ENDONUCLEASE SUBUNIT SEN34"/>
    <property type="match status" value="1"/>
</dbReference>
<evidence type="ECO:0000259" key="8">
    <source>
        <dbReference type="Pfam" id="PF26577"/>
    </source>
</evidence>
<dbReference type="OrthoDB" id="48041at2759"/>
<dbReference type="EMBL" id="JTDF01001912">
    <property type="protein sequence ID" value="KAF8569385.1"/>
    <property type="molecule type" value="Genomic_DNA"/>
</dbReference>
<feature type="compositionally biased region" description="Basic and acidic residues" evidence="6">
    <location>
        <begin position="236"/>
        <end position="247"/>
    </location>
</feature>
<comment type="caution">
    <text evidence="9">The sequence shown here is derived from an EMBL/GenBank/DDBJ whole genome shotgun (WGS) entry which is preliminary data.</text>
</comment>
<accession>A0A8T0DN63</accession>
<dbReference type="InterPro" id="IPR006677">
    <property type="entry name" value="tRNA_intron_Endonuc_cat-like"/>
</dbReference>
<evidence type="ECO:0000256" key="6">
    <source>
        <dbReference type="SAM" id="MobiDB-lite"/>
    </source>
</evidence>
<evidence type="ECO:0000313" key="9">
    <source>
        <dbReference type="EMBL" id="KAF8569385.1"/>
    </source>
</evidence>
<evidence type="ECO:0000256" key="5">
    <source>
        <dbReference type="ARBA" id="ARBA00034031"/>
    </source>
</evidence>
<evidence type="ECO:0000256" key="4">
    <source>
        <dbReference type="ARBA" id="ARBA00023239"/>
    </source>
</evidence>
<dbReference type="Pfam" id="PF26577">
    <property type="entry name" value="TSEN34_N"/>
    <property type="match status" value="1"/>
</dbReference>
<sequence>MQHSEDTEQGISVQSSEHPWCVYLTPFGEFLVWKAEAAEWLRREHRIVGRATQSMESMIKATGLSSAPTQLPVSLSFEETTVLLYRNGILFAKPVCQSAPPTAEQVSDFNKALSLNRSEMQEIFQTKRRLELTGLYGQLLAGLPVHKRRHHTESDKDPNEESVNKVQVSVRSRRKAVRLARKQNQSTTAAIADGDDRSDTLATYDSDCDEVLTLDRLFQLYSPQTTKPLVSSDSHTTFDSHFEDPVGRHLPRPTPQEWIRSDEIEHIPVPGLIKEKGVSEIARWLFQQFRLLGSHNPSSTDGNESSNLDNETRRIMRCQVFEDLWYKGFYVTTSTAKMGGDFLLYQGDPLLFHASHIVSICNPTAPMAPKRLTAQLRVANGIRKILVLACVSDSSTLTPLTNSPSLVYTSLKWTNWLTCDTTSFVP</sequence>
<proteinExistence type="inferred from homology"/>
<dbReference type="AlphaFoldDB" id="A0A8T0DN63"/>
<protein>
    <recommendedName>
        <fullName evidence="2">tRNA-intron lyase</fullName>
        <ecNumber evidence="2">4.6.1.16</ecNumber>
    </recommendedName>
</protein>
<dbReference type="Pfam" id="PF01974">
    <property type="entry name" value="tRNA_int_endo"/>
    <property type="match status" value="1"/>
</dbReference>
<dbReference type="InterPro" id="IPR036167">
    <property type="entry name" value="tRNA_intron_Endo_cat-like_sf"/>
</dbReference>
<evidence type="ECO:0000256" key="2">
    <source>
        <dbReference type="ARBA" id="ARBA00012573"/>
    </source>
</evidence>
<evidence type="ECO:0000313" key="10">
    <source>
        <dbReference type="Proteomes" id="UP000699462"/>
    </source>
</evidence>
<dbReference type="GO" id="GO:0005634">
    <property type="term" value="C:nucleus"/>
    <property type="evidence" value="ECO:0007669"/>
    <property type="project" value="UniProtKB-ARBA"/>
</dbReference>
<name>A0A8T0DN63_9TREM</name>
<dbReference type="InterPro" id="IPR011856">
    <property type="entry name" value="tRNA_endonuc-like_dom_sf"/>
</dbReference>